<organism evidence="1 2">
    <name type="scientific">Microcystis aeruginosa NIES-2549</name>
    <dbReference type="NCBI Taxonomy" id="1641812"/>
    <lineage>
        <taxon>Bacteria</taxon>
        <taxon>Bacillati</taxon>
        <taxon>Cyanobacteriota</taxon>
        <taxon>Cyanophyceae</taxon>
        <taxon>Oscillatoriophycideae</taxon>
        <taxon>Chroococcales</taxon>
        <taxon>Microcystaceae</taxon>
        <taxon>Microcystis</taxon>
    </lineage>
</organism>
<dbReference type="PATRIC" id="fig|1641812.3.peg.2665"/>
<evidence type="ECO:0000313" key="2">
    <source>
        <dbReference type="Proteomes" id="UP000034103"/>
    </source>
</evidence>
<gene>
    <name evidence="1" type="ORF">MYAER_2576</name>
</gene>
<evidence type="ECO:0000313" key="1">
    <source>
        <dbReference type="EMBL" id="AKE64918.1"/>
    </source>
</evidence>
<dbReference type="SUPFAM" id="SSF48452">
    <property type="entry name" value="TPR-like"/>
    <property type="match status" value="1"/>
</dbReference>
<accession>A0A0F6RM43</accession>
<dbReference type="Proteomes" id="UP000034103">
    <property type="component" value="Chromosome"/>
</dbReference>
<reference evidence="1 2" key="1">
    <citation type="journal article" date="2015" name="Genome Announc.">
        <title>Complete Genome Sequence of Microcystis aeruginosa NIES-2549, a Bloom-Forming Cyanobacterium from Lake Kasumigaura, Japan.</title>
        <authorList>
            <person name="Yamaguchi H."/>
            <person name="Suzuki S."/>
            <person name="Tanabe Y."/>
            <person name="Osana Y."/>
            <person name="Shimura Y."/>
            <person name="Ishida K."/>
            <person name="Kawachi M."/>
        </authorList>
    </citation>
    <scope>NUCLEOTIDE SEQUENCE [LARGE SCALE GENOMIC DNA]</scope>
    <source>
        <strain evidence="1 2">NIES-2549</strain>
    </source>
</reference>
<dbReference type="AlphaFoldDB" id="A0A0F6RM43"/>
<dbReference type="HOGENOM" id="CLU_3201998_0_0_3"/>
<name>A0A0F6RM43_MICAE</name>
<sequence>MENNLSEQIAYYQEQIDANPENVANYWYLGLNYLLQGDESAANTS</sequence>
<protein>
    <submittedName>
        <fullName evidence="1">Uncharacterized protein</fullName>
    </submittedName>
</protein>
<proteinExistence type="predicted"/>
<dbReference type="InterPro" id="IPR011990">
    <property type="entry name" value="TPR-like_helical_dom_sf"/>
</dbReference>
<dbReference type="EMBL" id="CP011304">
    <property type="protein sequence ID" value="AKE64918.1"/>
    <property type="molecule type" value="Genomic_DNA"/>
</dbReference>
<dbReference type="RefSeq" id="WP_174236441.1">
    <property type="nucleotide sequence ID" value="NZ_CP011304.1"/>
</dbReference>